<dbReference type="PANTHER" id="PTHR33240:SF8">
    <property type="entry name" value="OS03G0439900 PROTEIN"/>
    <property type="match status" value="1"/>
</dbReference>
<reference evidence="2 3" key="1">
    <citation type="journal article" date="2014" name="Agronomy (Basel)">
        <title>A Draft Genome Sequence for Ensete ventricosum, the Drought-Tolerant Tree Against Hunger.</title>
        <authorList>
            <person name="Harrison J."/>
            <person name="Moore K.A."/>
            <person name="Paszkiewicz K."/>
            <person name="Jones T."/>
            <person name="Grant M."/>
            <person name="Ambacheew D."/>
            <person name="Muzemil S."/>
            <person name="Studholme D.J."/>
        </authorList>
    </citation>
    <scope>NUCLEOTIDE SEQUENCE [LARGE SCALE GENOMIC DNA]</scope>
</reference>
<proteinExistence type="predicted"/>
<feature type="compositionally biased region" description="Basic and acidic residues" evidence="1">
    <location>
        <begin position="97"/>
        <end position="107"/>
    </location>
</feature>
<name>A0A427A372_ENSVE</name>
<dbReference type="AlphaFoldDB" id="A0A427A372"/>
<dbReference type="EMBL" id="AMZH03003946">
    <property type="protein sequence ID" value="RRT70652.1"/>
    <property type="molecule type" value="Genomic_DNA"/>
</dbReference>
<dbReference type="PANTHER" id="PTHR33240">
    <property type="entry name" value="OS08G0508500 PROTEIN"/>
    <property type="match status" value="1"/>
</dbReference>
<accession>A0A427A372</accession>
<comment type="caution">
    <text evidence="2">The sequence shown here is derived from an EMBL/GenBank/DDBJ whole genome shotgun (WGS) entry which is preliminary data.</text>
</comment>
<dbReference type="Proteomes" id="UP000287651">
    <property type="component" value="Unassembled WGS sequence"/>
</dbReference>
<evidence type="ECO:0000256" key="1">
    <source>
        <dbReference type="SAM" id="MobiDB-lite"/>
    </source>
</evidence>
<evidence type="ECO:0000313" key="3">
    <source>
        <dbReference type="Proteomes" id="UP000287651"/>
    </source>
</evidence>
<evidence type="ECO:0000313" key="2">
    <source>
        <dbReference type="EMBL" id="RRT70652.1"/>
    </source>
</evidence>
<protein>
    <submittedName>
        <fullName evidence="2">Uncharacterized protein</fullName>
    </submittedName>
</protein>
<sequence>MGVATIPITFGEELRSRTLMVSFIVVRLPSAYNANIRRPTLNRLKAVISTYHRLMKFPTRAGVGEKRADAHLRTLAYKKVIARLEESEEVIPTCSENIDRRGLGGDPRKKRKKANRRSEVSA</sequence>
<organism evidence="2 3">
    <name type="scientific">Ensete ventricosum</name>
    <name type="common">Abyssinian banana</name>
    <name type="synonym">Musa ensete</name>
    <dbReference type="NCBI Taxonomy" id="4639"/>
    <lineage>
        <taxon>Eukaryota</taxon>
        <taxon>Viridiplantae</taxon>
        <taxon>Streptophyta</taxon>
        <taxon>Embryophyta</taxon>
        <taxon>Tracheophyta</taxon>
        <taxon>Spermatophyta</taxon>
        <taxon>Magnoliopsida</taxon>
        <taxon>Liliopsida</taxon>
        <taxon>Zingiberales</taxon>
        <taxon>Musaceae</taxon>
        <taxon>Ensete</taxon>
    </lineage>
</organism>
<gene>
    <name evidence="2" type="ORF">B296_00014636</name>
</gene>
<feature type="region of interest" description="Disordered" evidence="1">
    <location>
        <begin position="95"/>
        <end position="122"/>
    </location>
</feature>